<keyword evidence="2" id="KW-0238">DNA-binding</keyword>
<evidence type="ECO:0000256" key="1">
    <source>
        <dbReference type="ARBA" id="ARBA00023015"/>
    </source>
</evidence>
<evidence type="ECO:0000256" key="3">
    <source>
        <dbReference type="ARBA" id="ARBA00023163"/>
    </source>
</evidence>
<evidence type="ECO:0000256" key="5">
    <source>
        <dbReference type="SAM" id="MobiDB-lite"/>
    </source>
</evidence>
<keyword evidence="1" id="KW-0805">Transcription regulation</keyword>
<evidence type="ECO:0000256" key="2">
    <source>
        <dbReference type="ARBA" id="ARBA00023125"/>
    </source>
</evidence>
<name>A0A822ZRS4_NELNU</name>
<dbReference type="AlphaFoldDB" id="A0A822ZRS4"/>
<evidence type="ECO:0000313" key="7">
    <source>
        <dbReference type="EMBL" id="DAD46125.1"/>
    </source>
</evidence>
<dbReference type="Gene3D" id="2.170.150.80">
    <property type="entry name" value="NAC domain"/>
    <property type="match status" value="1"/>
</dbReference>
<keyword evidence="3" id="KW-0804">Transcription</keyword>
<feature type="domain" description="NAC" evidence="6">
    <location>
        <begin position="11"/>
        <end position="112"/>
    </location>
</feature>
<proteinExistence type="predicted"/>
<keyword evidence="4" id="KW-0539">Nucleus</keyword>
<dbReference type="GO" id="GO:0006355">
    <property type="term" value="P:regulation of DNA-templated transcription"/>
    <property type="evidence" value="ECO:0007669"/>
    <property type="project" value="InterPro"/>
</dbReference>
<reference evidence="7 8" key="1">
    <citation type="journal article" date="2020" name="Mol. Biol. Evol.">
        <title>Distinct Expression and Methylation Patterns for Genes with Different Fates following a Single Whole-Genome Duplication in Flowering Plants.</title>
        <authorList>
            <person name="Shi T."/>
            <person name="Rahmani R.S."/>
            <person name="Gugger P.F."/>
            <person name="Wang M."/>
            <person name="Li H."/>
            <person name="Zhang Y."/>
            <person name="Li Z."/>
            <person name="Wang Q."/>
            <person name="Van de Peer Y."/>
            <person name="Marchal K."/>
            <person name="Chen J."/>
        </authorList>
    </citation>
    <scope>NUCLEOTIDE SEQUENCE [LARGE SCALE GENOMIC DNA]</scope>
    <source>
        <tissue evidence="7">Leaf</tissue>
    </source>
</reference>
<dbReference type="SUPFAM" id="SSF101941">
    <property type="entry name" value="NAC domain"/>
    <property type="match status" value="1"/>
</dbReference>
<dbReference type="GO" id="GO:0003677">
    <property type="term" value="F:DNA binding"/>
    <property type="evidence" value="ECO:0007669"/>
    <property type="project" value="UniProtKB-KW"/>
</dbReference>
<organism evidence="7 8">
    <name type="scientific">Nelumbo nucifera</name>
    <name type="common">Sacred lotus</name>
    <dbReference type="NCBI Taxonomy" id="4432"/>
    <lineage>
        <taxon>Eukaryota</taxon>
        <taxon>Viridiplantae</taxon>
        <taxon>Streptophyta</taxon>
        <taxon>Embryophyta</taxon>
        <taxon>Tracheophyta</taxon>
        <taxon>Spermatophyta</taxon>
        <taxon>Magnoliopsida</taxon>
        <taxon>Proteales</taxon>
        <taxon>Nelumbonaceae</taxon>
        <taxon>Nelumbo</taxon>
    </lineage>
</organism>
<dbReference type="EMBL" id="DUZY01000007">
    <property type="protein sequence ID" value="DAD46125.1"/>
    <property type="molecule type" value="Genomic_DNA"/>
</dbReference>
<dbReference type="Proteomes" id="UP000607653">
    <property type="component" value="Unassembled WGS sequence"/>
</dbReference>
<dbReference type="PROSITE" id="PS51005">
    <property type="entry name" value="NAC"/>
    <property type="match status" value="1"/>
</dbReference>
<feature type="compositionally biased region" description="Basic residues" evidence="5">
    <location>
        <begin position="81"/>
        <end position="98"/>
    </location>
</feature>
<evidence type="ECO:0000256" key="4">
    <source>
        <dbReference type="ARBA" id="ARBA00023242"/>
    </source>
</evidence>
<dbReference type="InterPro" id="IPR003441">
    <property type="entry name" value="NAC-dom"/>
</dbReference>
<keyword evidence="8" id="KW-1185">Reference proteome</keyword>
<evidence type="ECO:0000313" key="8">
    <source>
        <dbReference type="Proteomes" id="UP000607653"/>
    </source>
</evidence>
<comment type="caution">
    <text evidence="7">The sequence shown here is derived from an EMBL/GenBank/DDBJ whole genome shotgun (WGS) entry which is preliminary data.</text>
</comment>
<protein>
    <recommendedName>
        <fullName evidence="6">NAC domain-containing protein</fullName>
    </recommendedName>
</protein>
<accession>A0A822ZRS4</accession>
<dbReference type="Pfam" id="PF02365">
    <property type="entry name" value="NAM"/>
    <property type="match status" value="1"/>
</dbReference>
<gene>
    <name evidence="7" type="ORF">HUJ06_004355</name>
</gene>
<dbReference type="InterPro" id="IPR036093">
    <property type="entry name" value="NAC_dom_sf"/>
</dbReference>
<sequence>MTNINLGVRRLPVGYRFLPSVWELIVCYLEKKVSGGSIPPNVIDSYNVYGVELWNLPGADKLVMSLNEESKKCNEALYDKQRRHAMKKHDKQWRRAMKKSSNPQFEIDPSLK</sequence>
<evidence type="ECO:0000259" key="6">
    <source>
        <dbReference type="PROSITE" id="PS51005"/>
    </source>
</evidence>
<feature type="region of interest" description="Disordered" evidence="5">
    <location>
        <begin position="81"/>
        <end position="112"/>
    </location>
</feature>